<dbReference type="AlphaFoldDB" id="A0AB34IQ41"/>
<evidence type="ECO:0000256" key="1">
    <source>
        <dbReference type="SAM" id="SignalP"/>
    </source>
</evidence>
<feature type="signal peptide" evidence="1">
    <location>
        <begin position="1"/>
        <end position="19"/>
    </location>
</feature>
<dbReference type="Proteomes" id="UP001515480">
    <property type="component" value="Unassembled WGS sequence"/>
</dbReference>
<name>A0AB34IQ41_PRYPA</name>
<gene>
    <name evidence="2" type="ORF">AB1Y20_010581</name>
</gene>
<evidence type="ECO:0000313" key="2">
    <source>
        <dbReference type="EMBL" id="KAL1504172.1"/>
    </source>
</evidence>
<dbReference type="EMBL" id="JBGBPQ010000020">
    <property type="protein sequence ID" value="KAL1504172.1"/>
    <property type="molecule type" value="Genomic_DNA"/>
</dbReference>
<evidence type="ECO:0000313" key="3">
    <source>
        <dbReference type="Proteomes" id="UP001515480"/>
    </source>
</evidence>
<reference evidence="2 3" key="1">
    <citation type="journal article" date="2024" name="Science">
        <title>Giant polyketide synthase enzymes in the biosynthesis of giant marine polyether toxins.</title>
        <authorList>
            <person name="Fallon T.R."/>
            <person name="Shende V.V."/>
            <person name="Wierzbicki I.H."/>
            <person name="Pendleton A.L."/>
            <person name="Watervoot N.F."/>
            <person name="Auber R.P."/>
            <person name="Gonzalez D.J."/>
            <person name="Wisecaver J.H."/>
            <person name="Moore B.S."/>
        </authorList>
    </citation>
    <scope>NUCLEOTIDE SEQUENCE [LARGE SCALE GENOMIC DNA]</scope>
    <source>
        <strain evidence="2 3">12B1</strain>
    </source>
</reference>
<proteinExistence type="predicted"/>
<feature type="chain" id="PRO_5044212264" evidence="1">
    <location>
        <begin position="20"/>
        <end position="120"/>
    </location>
</feature>
<accession>A0AB34IQ41</accession>
<keyword evidence="1" id="KW-0732">Signal</keyword>
<organism evidence="2 3">
    <name type="scientific">Prymnesium parvum</name>
    <name type="common">Toxic golden alga</name>
    <dbReference type="NCBI Taxonomy" id="97485"/>
    <lineage>
        <taxon>Eukaryota</taxon>
        <taxon>Haptista</taxon>
        <taxon>Haptophyta</taxon>
        <taxon>Prymnesiophyceae</taxon>
        <taxon>Prymnesiales</taxon>
        <taxon>Prymnesiaceae</taxon>
        <taxon>Prymnesium</taxon>
    </lineage>
</organism>
<protein>
    <submittedName>
        <fullName evidence="2">Uncharacterized protein</fullName>
    </submittedName>
</protein>
<dbReference type="PROSITE" id="PS51257">
    <property type="entry name" value="PROKAR_LIPOPROTEIN"/>
    <property type="match status" value="1"/>
</dbReference>
<comment type="caution">
    <text evidence="2">The sequence shown here is derived from an EMBL/GenBank/DDBJ whole genome shotgun (WGS) entry which is preliminary data.</text>
</comment>
<sequence>MALPLRALVLLGALGGACSLVLPPHLPGRGTPCRISCGPASAGLSAAVLSLSPAAANAADGSSLPPDSLLIGVALTLLAATGLLQLSLGDVIADESELPSSTNLINKSRQKRSSFLKKKK</sequence>
<keyword evidence="3" id="KW-1185">Reference proteome</keyword>